<name>A0A9W6ZTR0_9STRA</name>
<gene>
    <name evidence="2" type="ORF">TrLO_g1577</name>
</gene>
<keyword evidence="1" id="KW-0472">Membrane</keyword>
<protein>
    <submittedName>
        <fullName evidence="2">Uncharacterized protein</fullName>
    </submittedName>
</protein>
<comment type="caution">
    <text evidence="2">The sequence shown here is derived from an EMBL/GenBank/DDBJ whole genome shotgun (WGS) entry which is preliminary data.</text>
</comment>
<keyword evidence="1" id="KW-1133">Transmembrane helix</keyword>
<proteinExistence type="predicted"/>
<evidence type="ECO:0000256" key="1">
    <source>
        <dbReference type="SAM" id="Phobius"/>
    </source>
</evidence>
<feature type="transmembrane region" description="Helical" evidence="1">
    <location>
        <begin position="87"/>
        <end position="111"/>
    </location>
</feature>
<evidence type="ECO:0000313" key="2">
    <source>
        <dbReference type="EMBL" id="GMH59346.1"/>
    </source>
</evidence>
<evidence type="ECO:0000313" key="3">
    <source>
        <dbReference type="Proteomes" id="UP001165122"/>
    </source>
</evidence>
<organism evidence="2 3">
    <name type="scientific">Triparma laevis f. longispina</name>
    <dbReference type="NCBI Taxonomy" id="1714387"/>
    <lineage>
        <taxon>Eukaryota</taxon>
        <taxon>Sar</taxon>
        <taxon>Stramenopiles</taxon>
        <taxon>Ochrophyta</taxon>
        <taxon>Bolidophyceae</taxon>
        <taxon>Parmales</taxon>
        <taxon>Triparmaceae</taxon>
        <taxon>Triparma</taxon>
    </lineage>
</organism>
<dbReference type="OrthoDB" id="10470075at2759"/>
<dbReference type="AlphaFoldDB" id="A0A9W6ZTR0"/>
<reference evidence="3" key="1">
    <citation type="journal article" date="2023" name="Commun. Biol.">
        <title>Genome analysis of Parmales, the sister group of diatoms, reveals the evolutionary specialization of diatoms from phago-mixotrophs to photoautotrophs.</title>
        <authorList>
            <person name="Ban H."/>
            <person name="Sato S."/>
            <person name="Yoshikawa S."/>
            <person name="Yamada K."/>
            <person name="Nakamura Y."/>
            <person name="Ichinomiya M."/>
            <person name="Sato N."/>
            <person name="Blanc-Mathieu R."/>
            <person name="Endo H."/>
            <person name="Kuwata A."/>
            <person name="Ogata H."/>
        </authorList>
    </citation>
    <scope>NUCLEOTIDE SEQUENCE [LARGE SCALE GENOMIC DNA]</scope>
    <source>
        <strain evidence="3">NIES 3700</strain>
    </source>
</reference>
<accession>A0A9W6ZTR0</accession>
<dbReference type="EMBL" id="BRXW01000488">
    <property type="protein sequence ID" value="GMH59346.1"/>
    <property type="molecule type" value="Genomic_DNA"/>
</dbReference>
<sequence length="242" mass="27656">MNKFHRFLSFLKSLLTPPQPPTTSYAPEVMVPVIIENSTHLMSLRNNITASIIDLLDARLPLLNNDLTFTQHINTILSQYINNETKLYLNIILSLLFLTVIAVSLIQPLYFEMNRNESRIKNESVKGEFSVNVEKKEEYLKVKDIILTHKYDPAPLLPSPRTPEKINNRSLQKIHKSTLKLHSLLGVTFKHLNTCDNPEEIKEELLMAEGCVCSAVVKVLEEIEDELGGKFRRVRSPVVLPK</sequence>
<dbReference type="Proteomes" id="UP001165122">
    <property type="component" value="Unassembled WGS sequence"/>
</dbReference>
<keyword evidence="3" id="KW-1185">Reference proteome</keyword>
<keyword evidence="1" id="KW-0812">Transmembrane</keyword>